<dbReference type="Gene3D" id="3.40.50.1820">
    <property type="entry name" value="alpha/beta hydrolase"/>
    <property type="match status" value="1"/>
</dbReference>
<dbReference type="GO" id="GO:0055088">
    <property type="term" value="P:lipid homeostasis"/>
    <property type="evidence" value="ECO:0007669"/>
    <property type="project" value="TreeGrafter"/>
</dbReference>
<keyword evidence="27" id="KW-1185">Reference proteome</keyword>
<comment type="catalytic activity">
    <reaction evidence="24">
        <text>1-(9Z-octadecenoyl)-sn-glycero-3-phosphate + (9Z)-octadecenoyl-CoA = 1,2-di-(9Z-octadecenoyl)-sn-glycero-3-phosphate + CoA</text>
        <dbReference type="Rhea" id="RHEA:37131"/>
        <dbReference type="ChEBI" id="CHEBI:57287"/>
        <dbReference type="ChEBI" id="CHEBI:57387"/>
        <dbReference type="ChEBI" id="CHEBI:74544"/>
        <dbReference type="ChEBI" id="CHEBI:74546"/>
    </reaction>
    <physiologicalReaction direction="left-to-right" evidence="24">
        <dbReference type="Rhea" id="RHEA:37132"/>
    </physiologicalReaction>
</comment>
<evidence type="ECO:0000256" key="15">
    <source>
        <dbReference type="ARBA" id="ARBA00038097"/>
    </source>
</evidence>
<keyword evidence="8" id="KW-0551">Lipid droplet</keyword>
<evidence type="ECO:0000256" key="4">
    <source>
        <dbReference type="ARBA" id="ARBA00004502"/>
    </source>
</evidence>
<dbReference type="InterPro" id="IPR000073">
    <property type="entry name" value="AB_hydrolase_1"/>
</dbReference>
<comment type="caution">
    <text evidence="26">The sequence shown here is derived from an EMBL/GenBank/DDBJ whole genome shotgun (WGS) entry which is preliminary data.</text>
</comment>
<dbReference type="GO" id="GO:0003841">
    <property type="term" value="F:1-acylglycerol-3-phosphate O-acyltransferase activity"/>
    <property type="evidence" value="ECO:0007669"/>
    <property type="project" value="UniProtKB-EC"/>
</dbReference>
<dbReference type="OrthoDB" id="7457040at2759"/>
<evidence type="ECO:0000256" key="12">
    <source>
        <dbReference type="ARBA" id="ARBA00023098"/>
    </source>
</evidence>
<dbReference type="EC" id="2.3.1.51" evidence="5"/>
<accession>A0A2B4SSG7</accession>
<evidence type="ECO:0000256" key="22">
    <source>
        <dbReference type="ARBA" id="ARBA00048632"/>
    </source>
</evidence>
<evidence type="ECO:0000256" key="6">
    <source>
        <dbReference type="ARBA" id="ARBA00022490"/>
    </source>
</evidence>
<dbReference type="GO" id="GO:0006654">
    <property type="term" value="P:phosphatidic acid biosynthetic process"/>
    <property type="evidence" value="ECO:0007669"/>
    <property type="project" value="TreeGrafter"/>
</dbReference>
<comment type="catalytic activity">
    <reaction evidence="20">
        <text>1-octadecanoyl-sn-glycero-3-phosphate + (9Z)-octadecenoyl-CoA = 1-octadecanoyl-2-(9Z-octadecenoyl)-sn-glycero-3-phosphate + CoA</text>
        <dbReference type="Rhea" id="RHEA:37163"/>
        <dbReference type="ChEBI" id="CHEBI:57287"/>
        <dbReference type="ChEBI" id="CHEBI:57387"/>
        <dbReference type="ChEBI" id="CHEBI:74560"/>
        <dbReference type="ChEBI" id="CHEBI:74565"/>
    </reaction>
    <physiologicalReaction direction="left-to-right" evidence="20">
        <dbReference type="Rhea" id="RHEA:37164"/>
    </physiologicalReaction>
</comment>
<comment type="catalytic activity">
    <reaction evidence="1">
        <text>a 1-acyl-sn-glycero-3-phosphate + an acyl-CoA = a 1,2-diacyl-sn-glycero-3-phosphate + CoA</text>
        <dbReference type="Rhea" id="RHEA:19709"/>
        <dbReference type="ChEBI" id="CHEBI:57287"/>
        <dbReference type="ChEBI" id="CHEBI:57970"/>
        <dbReference type="ChEBI" id="CHEBI:58342"/>
        <dbReference type="ChEBI" id="CHEBI:58608"/>
        <dbReference type="EC" id="2.3.1.51"/>
    </reaction>
    <physiologicalReaction direction="left-to-right" evidence="1">
        <dbReference type="Rhea" id="RHEA:19710"/>
    </physiologicalReaction>
</comment>
<dbReference type="AlphaFoldDB" id="A0A2B4SSG7"/>
<comment type="similarity">
    <text evidence="15">Belongs to the peptidase S33 family. ABHD4/ABHD5 subfamily.</text>
</comment>
<dbReference type="STRING" id="50429.A0A2B4SSG7"/>
<keyword evidence="11" id="KW-0276">Fatty acid metabolism</keyword>
<comment type="catalytic activity">
    <reaction evidence="23">
        <text>1-(9Z-octadecenoyl)-sn-glycero-3-phosphate + (5Z,8Z,11Z,14Z)-eicosatetraenoyl-CoA = 1-(9Z)-octadecenoyl-2-(5Z,8Z,11Z,14Z)-eicosatetraenoyl-sn-glycero-3-phosphate + CoA</text>
        <dbReference type="Rhea" id="RHEA:37443"/>
        <dbReference type="ChEBI" id="CHEBI:57287"/>
        <dbReference type="ChEBI" id="CHEBI:57368"/>
        <dbReference type="ChEBI" id="CHEBI:74544"/>
        <dbReference type="ChEBI" id="CHEBI:74928"/>
    </reaction>
    <physiologicalReaction direction="left-to-right" evidence="23">
        <dbReference type="Rhea" id="RHEA:37444"/>
    </physiologicalReaction>
</comment>
<dbReference type="GO" id="GO:0030154">
    <property type="term" value="P:cell differentiation"/>
    <property type="evidence" value="ECO:0007669"/>
    <property type="project" value="UniProtKB-KW"/>
</dbReference>
<comment type="catalytic activity">
    <reaction evidence="19">
        <text>1-hexadecanoyl-sn-glycero-3-phosphate + (9Z)-octadecenoyl-CoA = 1-hexadecanoyl-2-(9Z-octadecenoyl)-sn-glycero-3-phosphate + CoA</text>
        <dbReference type="Rhea" id="RHEA:33187"/>
        <dbReference type="ChEBI" id="CHEBI:57287"/>
        <dbReference type="ChEBI" id="CHEBI:57387"/>
        <dbReference type="ChEBI" id="CHEBI:57518"/>
        <dbReference type="ChEBI" id="CHEBI:64839"/>
    </reaction>
    <physiologicalReaction direction="left-to-right" evidence="19">
        <dbReference type="Rhea" id="RHEA:33188"/>
    </physiologicalReaction>
</comment>
<evidence type="ECO:0000256" key="5">
    <source>
        <dbReference type="ARBA" id="ARBA00013211"/>
    </source>
</evidence>
<dbReference type="PANTHER" id="PTHR42886:SF29">
    <property type="entry name" value="PUMMELIG, ISOFORM A"/>
    <property type="match status" value="1"/>
</dbReference>
<dbReference type="Proteomes" id="UP000225706">
    <property type="component" value="Unassembled WGS sequence"/>
</dbReference>
<dbReference type="GO" id="GO:0005811">
    <property type="term" value="C:lipid droplet"/>
    <property type="evidence" value="ECO:0007669"/>
    <property type="project" value="UniProtKB-SubCell"/>
</dbReference>
<evidence type="ECO:0000256" key="1">
    <source>
        <dbReference type="ARBA" id="ARBA00000300"/>
    </source>
</evidence>
<keyword evidence="10" id="KW-0221">Differentiation</keyword>
<dbReference type="GO" id="GO:0005739">
    <property type="term" value="C:mitochondrion"/>
    <property type="evidence" value="ECO:0007669"/>
    <property type="project" value="TreeGrafter"/>
</dbReference>
<evidence type="ECO:0000256" key="17">
    <source>
        <dbReference type="ARBA" id="ARBA00042413"/>
    </source>
</evidence>
<evidence type="ECO:0000256" key="7">
    <source>
        <dbReference type="ARBA" id="ARBA00022516"/>
    </source>
</evidence>
<evidence type="ECO:0000256" key="9">
    <source>
        <dbReference type="ARBA" id="ARBA00022679"/>
    </source>
</evidence>
<evidence type="ECO:0000256" key="21">
    <source>
        <dbReference type="ARBA" id="ARBA00047849"/>
    </source>
</evidence>
<organism evidence="26 27">
    <name type="scientific">Stylophora pistillata</name>
    <name type="common">Smooth cauliflower coral</name>
    <dbReference type="NCBI Taxonomy" id="50429"/>
    <lineage>
        <taxon>Eukaryota</taxon>
        <taxon>Metazoa</taxon>
        <taxon>Cnidaria</taxon>
        <taxon>Anthozoa</taxon>
        <taxon>Hexacorallia</taxon>
        <taxon>Scleractinia</taxon>
        <taxon>Astrocoeniina</taxon>
        <taxon>Pocilloporidae</taxon>
        <taxon>Stylophora</taxon>
    </lineage>
</organism>
<evidence type="ECO:0000256" key="11">
    <source>
        <dbReference type="ARBA" id="ARBA00022832"/>
    </source>
</evidence>
<feature type="domain" description="AB hydrolase-1" evidence="25">
    <location>
        <begin position="78"/>
        <end position="335"/>
    </location>
</feature>
<comment type="function">
    <text evidence="18">Coenzyme A-dependent lysophosphatidic acid acyltransferase that catalyzes the transfer of an acyl group on a lysophosphatidic acid. Functions preferentially with 1-oleoyl-lysophosphatidic acid followed by 1-palmitoyl-lysophosphatidic acid, 1-stearoyl-lysophosphatidic acid and 1-arachidonoyl-lysophosphatidic acid as lipid acceptor. Functions preferentially with arachidonoyl-CoA followed by oleoyl-CoA as acyl group donors. Functions in phosphatidic acid biosynthesis. May regulate the cellular storage of triacylglycerol through activation of the phospholipase PNPLA2. Involved in keratinocyte differentiation. Regulates lipid droplet fusion.</text>
</comment>
<comment type="catalytic activity">
    <reaction evidence="14">
        <text>1-(9Z-octadecenoyl)-sn-glycero-3-phosphate + octadecanoyl-CoA = 1-(9Z-octadecenoyl)-2-octadecanoyl-sn-glycero-3-phosphate + CoA</text>
        <dbReference type="Rhea" id="RHEA:37147"/>
        <dbReference type="ChEBI" id="CHEBI:57287"/>
        <dbReference type="ChEBI" id="CHEBI:57394"/>
        <dbReference type="ChEBI" id="CHEBI:74544"/>
        <dbReference type="ChEBI" id="CHEBI:74552"/>
    </reaction>
    <physiologicalReaction direction="left-to-right" evidence="14">
        <dbReference type="Rhea" id="RHEA:37148"/>
    </physiologicalReaction>
</comment>
<dbReference type="Pfam" id="PF00561">
    <property type="entry name" value="Abhydrolase_1"/>
    <property type="match status" value="1"/>
</dbReference>
<evidence type="ECO:0000256" key="24">
    <source>
        <dbReference type="ARBA" id="ARBA00049561"/>
    </source>
</evidence>
<dbReference type="SUPFAM" id="SSF53474">
    <property type="entry name" value="alpha/beta-Hydrolases"/>
    <property type="match status" value="1"/>
</dbReference>
<evidence type="ECO:0000256" key="10">
    <source>
        <dbReference type="ARBA" id="ARBA00022782"/>
    </source>
</evidence>
<comment type="subcellular location">
    <subcellularLocation>
        <location evidence="3">Cytoplasm</location>
    </subcellularLocation>
    <subcellularLocation>
        <location evidence="4">Lipid droplet</location>
    </subcellularLocation>
</comment>
<keyword evidence="12" id="KW-0443">Lipid metabolism</keyword>
<evidence type="ECO:0000256" key="16">
    <source>
        <dbReference type="ARBA" id="ARBA00040731"/>
    </source>
</evidence>
<name>A0A2B4SSG7_STYPI</name>
<protein>
    <recommendedName>
        <fullName evidence="16">1-acylglycerol-3-phosphate O-acyltransferase ABHD5</fullName>
        <ecNumber evidence="5">2.3.1.51</ecNumber>
    </recommendedName>
    <alternativeName>
        <fullName evidence="17">Abhydrolase domain-containing protein 5</fullName>
    </alternativeName>
</protein>
<evidence type="ECO:0000313" key="27">
    <source>
        <dbReference type="Proteomes" id="UP000225706"/>
    </source>
</evidence>
<comment type="catalytic activity">
    <reaction evidence="22">
        <text>1-(5Z,8Z,11Z,14Z-eicosatetraenoyl)-sn-glycero-3-phosphate + (9Z)-octadecenoyl-CoA = 1-(5Z,8Z,11Z,14Z)-eicosatetraenoyl-2-(9Z)-octadecenoyl-sn-glycero-3-phosphate + CoA</text>
        <dbReference type="Rhea" id="RHEA:37455"/>
        <dbReference type="ChEBI" id="CHEBI:57287"/>
        <dbReference type="ChEBI" id="CHEBI:57387"/>
        <dbReference type="ChEBI" id="CHEBI:74938"/>
        <dbReference type="ChEBI" id="CHEBI:74941"/>
    </reaction>
    <physiologicalReaction direction="left-to-right" evidence="22">
        <dbReference type="Rhea" id="RHEA:37456"/>
    </physiologicalReaction>
</comment>
<dbReference type="InterPro" id="IPR029058">
    <property type="entry name" value="AB_hydrolase_fold"/>
</dbReference>
<evidence type="ECO:0000256" key="19">
    <source>
        <dbReference type="ARBA" id="ARBA00047525"/>
    </source>
</evidence>
<evidence type="ECO:0000256" key="18">
    <source>
        <dbReference type="ARBA" id="ARBA00045357"/>
    </source>
</evidence>
<proteinExistence type="inferred from homology"/>
<evidence type="ECO:0000313" key="26">
    <source>
        <dbReference type="EMBL" id="PFX32296.1"/>
    </source>
</evidence>
<sequence>MEDTKDQRSVGETVSTAGASSWFCNWFTWSPTSEKLLEEAESQILQKTQSYYESQFVPLGNGQRIWTLKFSPKATRVPLVLVHGFGGGVGLWALNFDALSKNRSVYAFDVLGFGRSSRPQLSSEPLEAEEQFVDSIEKWREKVGLEKFVLLGHSLGGFLASSYALKYPSRIQHLILADPWGFPVKPTEDNMNIHIPVWVKFLGAVLSPFNPLAGLRVAGPWGPSLVRQFRPDFQRKFSSILPDDTIFNYIYHCNAQVPSGETAFKNMTIPYGWAKHPMIYRIGNVNKVVPITMIYGSRSWIDHNTGKETKERRSGCYVDVQVISGAGHHVYVDKPDKFNDLVEGICQNVDNEDSAK</sequence>
<evidence type="ECO:0000256" key="23">
    <source>
        <dbReference type="ARBA" id="ARBA00048770"/>
    </source>
</evidence>
<comment type="catalytic activity">
    <reaction evidence="2">
        <text>1-(9Z-octadecenoyl)-sn-glycero-3-phosphate + hexadecanoyl-CoA = 1-(9Z)-octadecenoyl-2-hexadecanoyl-sn-glycero-3-phosphate + CoA</text>
        <dbReference type="Rhea" id="RHEA:37143"/>
        <dbReference type="ChEBI" id="CHEBI:57287"/>
        <dbReference type="ChEBI" id="CHEBI:57379"/>
        <dbReference type="ChEBI" id="CHEBI:74544"/>
        <dbReference type="ChEBI" id="CHEBI:74551"/>
    </reaction>
    <physiologicalReaction direction="left-to-right" evidence="2">
        <dbReference type="Rhea" id="RHEA:37144"/>
    </physiologicalReaction>
</comment>
<gene>
    <name evidence="26" type="primary">ABHD4</name>
    <name evidence="26" type="ORF">AWC38_SpisGene2931</name>
</gene>
<evidence type="ECO:0000256" key="13">
    <source>
        <dbReference type="ARBA" id="ARBA00023315"/>
    </source>
</evidence>
<keyword evidence="26" id="KW-0378">Hydrolase</keyword>
<evidence type="ECO:0000256" key="2">
    <source>
        <dbReference type="ARBA" id="ARBA00000816"/>
    </source>
</evidence>
<dbReference type="EMBL" id="LSMT01000025">
    <property type="protein sequence ID" value="PFX32296.1"/>
    <property type="molecule type" value="Genomic_DNA"/>
</dbReference>
<dbReference type="PRINTS" id="PR00111">
    <property type="entry name" value="ABHYDROLASE"/>
</dbReference>
<evidence type="ECO:0000256" key="8">
    <source>
        <dbReference type="ARBA" id="ARBA00022677"/>
    </source>
</evidence>
<dbReference type="PANTHER" id="PTHR42886">
    <property type="entry name" value="RE40534P-RELATED"/>
    <property type="match status" value="1"/>
</dbReference>
<comment type="catalytic activity">
    <reaction evidence="21">
        <text>eicosanoyl-CoA + 1-(9Z-octadecenoyl)-sn-glycero-3-phosphate = 1-(9Z)-octadecenoyl-2-eicosanoyl-sn-glycero-3-phosphate + CoA</text>
        <dbReference type="Rhea" id="RHEA:37451"/>
        <dbReference type="ChEBI" id="CHEBI:57287"/>
        <dbReference type="ChEBI" id="CHEBI:57380"/>
        <dbReference type="ChEBI" id="CHEBI:74544"/>
        <dbReference type="ChEBI" id="CHEBI:74937"/>
    </reaction>
    <physiologicalReaction direction="left-to-right" evidence="21">
        <dbReference type="Rhea" id="RHEA:37452"/>
    </physiologicalReaction>
</comment>
<dbReference type="GO" id="GO:0006631">
    <property type="term" value="P:fatty acid metabolic process"/>
    <property type="evidence" value="ECO:0007669"/>
    <property type="project" value="UniProtKB-KW"/>
</dbReference>
<evidence type="ECO:0000256" key="20">
    <source>
        <dbReference type="ARBA" id="ARBA00047543"/>
    </source>
</evidence>
<keyword evidence="9" id="KW-0808">Transferase</keyword>
<evidence type="ECO:0000256" key="14">
    <source>
        <dbReference type="ARBA" id="ARBA00036296"/>
    </source>
</evidence>
<evidence type="ECO:0000256" key="3">
    <source>
        <dbReference type="ARBA" id="ARBA00004496"/>
    </source>
</evidence>
<keyword evidence="6" id="KW-0963">Cytoplasm</keyword>
<reference evidence="27" key="1">
    <citation type="journal article" date="2017" name="bioRxiv">
        <title>Comparative analysis of the genomes of Stylophora pistillata and Acropora digitifera provides evidence for extensive differences between species of corals.</title>
        <authorList>
            <person name="Voolstra C.R."/>
            <person name="Li Y."/>
            <person name="Liew Y.J."/>
            <person name="Baumgarten S."/>
            <person name="Zoccola D."/>
            <person name="Flot J.-F."/>
            <person name="Tambutte S."/>
            <person name="Allemand D."/>
            <person name="Aranda M."/>
        </authorList>
    </citation>
    <scope>NUCLEOTIDE SEQUENCE [LARGE SCALE GENOMIC DNA]</scope>
</reference>
<dbReference type="FunFam" id="3.40.50.1820:FF:000019">
    <property type="entry name" value="1-acylglycerol-3-phosphate O-acyltransferase ABHD5"/>
    <property type="match status" value="1"/>
</dbReference>
<keyword evidence="7" id="KW-0444">Lipid biosynthesis</keyword>
<keyword evidence="13" id="KW-0012">Acyltransferase</keyword>
<dbReference type="GO" id="GO:0052689">
    <property type="term" value="F:carboxylic ester hydrolase activity"/>
    <property type="evidence" value="ECO:0007669"/>
    <property type="project" value="TreeGrafter"/>
</dbReference>
<evidence type="ECO:0000259" key="25">
    <source>
        <dbReference type="Pfam" id="PF00561"/>
    </source>
</evidence>